<dbReference type="Proteomes" id="UP000007800">
    <property type="component" value="Unassembled WGS sequence"/>
</dbReference>
<proteinExistence type="predicted"/>
<organism evidence="2">
    <name type="scientific">Perkinsus marinus (strain ATCC 50983 / TXsc)</name>
    <dbReference type="NCBI Taxonomy" id="423536"/>
    <lineage>
        <taxon>Eukaryota</taxon>
        <taxon>Sar</taxon>
        <taxon>Alveolata</taxon>
        <taxon>Perkinsozoa</taxon>
        <taxon>Perkinsea</taxon>
        <taxon>Perkinsida</taxon>
        <taxon>Perkinsidae</taxon>
        <taxon>Perkinsus</taxon>
    </lineage>
</organism>
<dbReference type="AlphaFoldDB" id="C5LMG3"/>
<name>C5LMG3_PERM5</name>
<dbReference type="InParanoid" id="C5LMG3"/>
<gene>
    <name evidence="1" type="ORF">Pmar_PMAR022172</name>
</gene>
<sequence length="286" mass="32413">MTYKDALYANQGHLGLGTVKAGRVLKPPKQNQIKTLVIKPNDLPHEEERRKESLAQLKDSIDRKLCNFRIDRIVRRRDDIIVRAPLNQVDMTTVLGELGSIDGIQARPQSRLSPEVLIYKDEFVGEKEDLKAQAKSLQRELNVDEWVFMRTTKKFFIIRVPAGDRSCMIRDGLYVRNMKLKVKDHLSLNVCYDCGQCHSRNKPCAAKSDEGKACCCLCGDKHHMGRCPKRGSRLDLSACKCSLCKKAGHNAMFGDMCDEKLKQLRQKLAMTDYGGSDVPYNGKLLI</sequence>
<evidence type="ECO:0000313" key="1">
    <source>
        <dbReference type="EMBL" id="EER02080.1"/>
    </source>
</evidence>
<evidence type="ECO:0000313" key="2">
    <source>
        <dbReference type="Proteomes" id="UP000007800"/>
    </source>
</evidence>
<dbReference type="GeneID" id="9054888"/>
<dbReference type="RefSeq" id="XP_002769362.1">
    <property type="nucleotide sequence ID" value="XM_002769316.1"/>
</dbReference>
<protein>
    <submittedName>
        <fullName evidence="1">Uncharacterized protein</fullName>
    </submittedName>
</protein>
<accession>C5LMG3</accession>
<keyword evidence="2" id="KW-1185">Reference proteome</keyword>
<dbReference type="EMBL" id="GG683483">
    <property type="protein sequence ID" value="EER02080.1"/>
    <property type="molecule type" value="Genomic_DNA"/>
</dbReference>
<reference evidence="1 2" key="1">
    <citation type="submission" date="2008-07" db="EMBL/GenBank/DDBJ databases">
        <authorList>
            <person name="El-Sayed N."/>
            <person name="Caler E."/>
            <person name="Inman J."/>
            <person name="Amedeo P."/>
            <person name="Hass B."/>
            <person name="Wortman J."/>
        </authorList>
    </citation>
    <scope>NUCLEOTIDE SEQUENCE [LARGE SCALE GENOMIC DNA]</scope>
    <source>
        <strain evidence="2">ATCC 50983 / TXsc</strain>
    </source>
</reference>